<proteinExistence type="predicted"/>
<evidence type="ECO:0008006" key="4">
    <source>
        <dbReference type="Google" id="ProtNLM"/>
    </source>
</evidence>
<protein>
    <recommendedName>
        <fullName evidence="4">Odorant receptor</fullName>
    </recommendedName>
</protein>
<name>A0ABP1RJK8_9HEXA</name>
<gene>
    <name evidence="2" type="ORF">ODALV1_LOCUS22960</name>
</gene>
<evidence type="ECO:0000256" key="1">
    <source>
        <dbReference type="SAM" id="Phobius"/>
    </source>
</evidence>
<feature type="transmembrane region" description="Helical" evidence="1">
    <location>
        <begin position="82"/>
        <end position="104"/>
    </location>
</feature>
<sequence length="405" mass="46575">MESSLLLQCFSHHQTLTIPYFPHRTAWSTSLKQWKFESNIQKLIPFYLLYSVSFLLFYSCSLLVICSSLWLHPGLFHAKQILVSIFLIVTLLFTLVLELPLLLYGNEFIAAVNAYIPLNIRLSPNQRTCEKASFFGEIRKFLRKEAFDEAGIILYLLTFVNFFSCFTVPIFLVQLNLDPIHLGITAIFPGQYFKLSLPVRISLKVFRYAWISVGFQAIGQSMRVLTVLPMGGLAFLQRVFRKTLNQVNLYHGAIQIFVQLRITFSMMNSALKLIFTMYLSTACTTFITCMVINIKGWGILPSFIYWMSPMLTMCVITCLLFVLGFAGDLYKMSEQMLSKWERQLATTSSSEWSRKVARKSLRMCRRIAMPVGDIGVIDRDIKINYINNMLNFTIDALVTTDKLLN</sequence>
<feature type="transmembrane region" description="Helical" evidence="1">
    <location>
        <begin position="208"/>
        <end position="236"/>
    </location>
</feature>
<feature type="transmembrane region" description="Helical" evidence="1">
    <location>
        <begin position="152"/>
        <end position="172"/>
    </location>
</feature>
<feature type="transmembrane region" description="Helical" evidence="1">
    <location>
        <begin position="306"/>
        <end position="330"/>
    </location>
</feature>
<keyword evidence="1" id="KW-0472">Membrane</keyword>
<reference evidence="2 3" key="1">
    <citation type="submission" date="2024-08" db="EMBL/GenBank/DDBJ databases">
        <authorList>
            <person name="Cucini C."/>
            <person name="Frati F."/>
        </authorList>
    </citation>
    <scope>NUCLEOTIDE SEQUENCE [LARGE SCALE GENOMIC DNA]</scope>
</reference>
<comment type="caution">
    <text evidence="2">The sequence shown here is derived from an EMBL/GenBank/DDBJ whole genome shotgun (WGS) entry which is preliminary data.</text>
</comment>
<keyword evidence="1" id="KW-0812">Transmembrane</keyword>
<dbReference type="EMBL" id="CAXLJM020000076">
    <property type="protein sequence ID" value="CAL8129197.1"/>
    <property type="molecule type" value="Genomic_DNA"/>
</dbReference>
<evidence type="ECO:0000313" key="3">
    <source>
        <dbReference type="Proteomes" id="UP001642540"/>
    </source>
</evidence>
<evidence type="ECO:0000313" key="2">
    <source>
        <dbReference type="EMBL" id="CAL8129197.1"/>
    </source>
</evidence>
<keyword evidence="1" id="KW-1133">Transmembrane helix</keyword>
<dbReference type="Proteomes" id="UP001642540">
    <property type="component" value="Unassembled WGS sequence"/>
</dbReference>
<feature type="transmembrane region" description="Helical" evidence="1">
    <location>
        <begin position="270"/>
        <end position="294"/>
    </location>
</feature>
<keyword evidence="3" id="KW-1185">Reference proteome</keyword>
<accession>A0ABP1RJK8</accession>
<feature type="transmembrane region" description="Helical" evidence="1">
    <location>
        <begin position="47"/>
        <end position="70"/>
    </location>
</feature>
<organism evidence="2 3">
    <name type="scientific">Orchesella dallaii</name>
    <dbReference type="NCBI Taxonomy" id="48710"/>
    <lineage>
        <taxon>Eukaryota</taxon>
        <taxon>Metazoa</taxon>
        <taxon>Ecdysozoa</taxon>
        <taxon>Arthropoda</taxon>
        <taxon>Hexapoda</taxon>
        <taxon>Collembola</taxon>
        <taxon>Entomobryomorpha</taxon>
        <taxon>Entomobryoidea</taxon>
        <taxon>Orchesellidae</taxon>
        <taxon>Orchesellinae</taxon>
        <taxon>Orchesella</taxon>
    </lineage>
</organism>